<feature type="compositionally biased region" description="Basic and acidic residues" evidence="1">
    <location>
        <begin position="192"/>
        <end position="206"/>
    </location>
</feature>
<dbReference type="HOGENOM" id="CLU_065853_0_1_11"/>
<evidence type="ECO:0000256" key="1">
    <source>
        <dbReference type="SAM" id="MobiDB-lite"/>
    </source>
</evidence>
<dbReference type="AlphaFoldDB" id="I4BR46"/>
<dbReference type="STRING" id="710421.Mycch_5066"/>
<protein>
    <submittedName>
        <fullName evidence="2">Transcriptional regulator</fullName>
    </submittedName>
</protein>
<keyword evidence="3" id="KW-1185">Reference proteome</keyword>
<dbReference type="RefSeq" id="WP_014818218.1">
    <property type="nucleotide sequence ID" value="NC_018027.1"/>
</dbReference>
<dbReference type="eggNOG" id="COG2808">
    <property type="taxonomic scope" value="Bacteria"/>
</dbReference>
<dbReference type="KEGG" id="mcb:Mycch_5066"/>
<dbReference type="PANTHER" id="PTHR35802">
    <property type="entry name" value="PROTEASE SYNTHASE AND SPORULATION PROTEIN PAI 2"/>
    <property type="match status" value="1"/>
</dbReference>
<dbReference type="Pfam" id="PF04299">
    <property type="entry name" value="FMN_bind_2"/>
    <property type="match status" value="1"/>
</dbReference>
<reference evidence="2 3" key="1">
    <citation type="submission" date="2012-06" db="EMBL/GenBank/DDBJ databases">
        <title>Complete sequence of chromosome of Mycobacterium chubuense NBB4.</title>
        <authorList>
            <consortium name="US DOE Joint Genome Institute"/>
            <person name="Lucas S."/>
            <person name="Han J."/>
            <person name="Lapidus A."/>
            <person name="Cheng J.-F."/>
            <person name="Goodwin L."/>
            <person name="Pitluck S."/>
            <person name="Peters L."/>
            <person name="Mikhailova N."/>
            <person name="Teshima H."/>
            <person name="Detter J.C."/>
            <person name="Han C."/>
            <person name="Tapia R."/>
            <person name="Land M."/>
            <person name="Hauser L."/>
            <person name="Kyrpides N."/>
            <person name="Ivanova N."/>
            <person name="Pagani I."/>
            <person name="Mattes T."/>
            <person name="Holmes A."/>
            <person name="Rutledge P."/>
            <person name="Paulsen I."/>
            <person name="Coleman N."/>
            <person name="Woyke T."/>
        </authorList>
    </citation>
    <scope>NUCLEOTIDE SEQUENCE [LARGE SCALE GENOMIC DNA]</scope>
    <source>
        <strain evidence="2 3">NBB4</strain>
    </source>
</reference>
<dbReference type="PATRIC" id="fig|710421.3.peg.5050"/>
<accession>I4BR46</accession>
<dbReference type="EMBL" id="CP003053">
    <property type="protein sequence ID" value="AFM19753.1"/>
    <property type="molecule type" value="Genomic_DNA"/>
</dbReference>
<dbReference type="InterPro" id="IPR007396">
    <property type="entry name" value="TR_PAI2-type"/>
</dbReference>
<dbReference type="OrthoDB" id="9794948at2"/>
<dbReference type="SUPFAM" id="SSF50475">
    <property type="entry name" value="FMN-binding split barrel"/>
    <property type="match status" value="1"/>
</dbReference>
<proteinExistence type="predicted"/>
<organism evidence="2 3">
    <name type="scientific">Mycolicibacterium chubuense (strain NBB4)</name>
    <name type="common">Mycobacterium chubuense</name>
    <dbReference type="NCBI Taxonomy" id="710421"/>
    <lineage>
        <taxon>Bacteria</taxon>
        <taxon>Bacillati</taxon>
        <taxon>Actinomycetota</taxon>
        <taxon>Actinomycetes</taxon>
        <taxon>Mycobacteriales</taxon>
        <taxon>Mycobacteriaceae</taxon>
        <taxon>Mycolicibacterium</taxon>
    </lineage>
</organism>
<name>I4BR46_MYCCN</name>
<dbReference type="Gene3D" id="2.30.110.10">
    <property type="entry name" value="Electron Transport, Fmn-binding Protein, Chain A"/>
    <property type="match status" value="1"/>
</dbReference>
<evidence type="ECO:0000313" key="2">
    <source>
        <dbReference type="EMBL" id="AFM19753.1"/>
    </source>
</evidence>
<gene>
    <name evidence="2" type="ordered locus">Mycch_5066</name>
</gene>
<evidence type="ECO:0000313" key="3">
    <source>
        <dbReference type="Proteomes" id="UP000006057"/>
    </source>
</evidence>
<feature type="region of interest" description="Disordered" evidence="1">
    <location>
        <begin position="184"/>
        <end position="226"/>
    </location>
</feature>
<dbReference type="Proteomes" id="UP000006057">
    <property type="component" value="Chromosome"/>
</dbReference>
<sequence>MYIPPKFALSDEATRAALAPGGFAYLVTHQAEGVGVEGGVEGGIEGGIDGMLVTPLPLLYDGERHSLIGHVARANPHWRAAGRPTVAIFGGAQAYISPSLYATKRETGKVVPTWNHDVLTVHGSLSAHDDREWLRGLVTRLTAHHEQGRPDPWRVTDAPESFVTGQLGGIVGVELTITAVEGKAKMSQNQPERNRRGVIDGLRESGDPAAQAVAARVAEEGQPPIE</sequence>
<dbReference type="PANTHER" id="PTHR35802:SF1">
    <property type="entry name" value="PROTEASE SYNTHASE AND SPORULATION PROTEIN PAI 2"/>
    <property type="match status" value="1"/>
</dbReference>
<dbReference type="PIRSF" id="PIRSF010372">
    <property type="entry name" value="PaiB"/>
    <property type="match status" value="1"/>
</dbReference>
<dbReference type="InterPro" id="IPR012349">
    <property type="entry name" value="Split_barrel_FMN-bd"/>
</dbReference>